<dbReference type="AlphaFoldDB" id="A0A8H7NSI0"/>
<dbReference type="EMBL" id="JADOXO010000923">
    <property type="protein sequence ID" value="KAF9799294.1"/>
    <property type="molecule type" value="Genomic_DNA"/>
</dbReference>
<gene>
    <name evidence="2" type="ORF">IEO21_10587</name>
</gene>
<name>A0A8H7NSI0_9APHY</name>
<feature type="region of interest" description="Disordered" evidence="1">
    <location>
        <begin position="96"/>
        <end position="115"/>
    </location>
</feature>
<comment type="caution">
    <text evidence="2">The sequence shown here is derived from an EMBL/GenBank/DDBJ whole genome shotgun (WGS) entry which is preliminary data.</text>
</comment>
<accession>A0A8H7NSI0</accession>
<evidence type="ECO:0000313" key="2">
    <source>
        <dbReference type="EMBL" id="KAF9799294.1"/>
    </source>
</evidence>
<sequence>MKAWYDEVRNIDAAKQGALVVTDTRDYCRDLRSSDRENLKELGAFDWVSPKRWDKRSKLRSLGQQRPAYIQGRFRGGCAHWSVHSWSMCSMLTQPRGPYRGRGFEPAKRKKLKNG</sequence>
<reference evidence="2" key="1">
    <citation type="submission" date="2020-11" db="EMBL/GenBank/DDBJ databases">
        <authorList>
            <person name="Koelle M."/>
            <person name="Horta M.A.C."/>
            <person name="Nowrousian M."/>
            <person name="Ohm R.A."/>
            <person name="Benz P."/>
            <person name="Pilgard A."/>
        </authorList>
    </citation>
    <scope>NUCLEOTIDE SEQUENCE</scope>
    <source>
        <strain evidence="2">FPRL280</strain>
    </source>
</reference>
<proteinExistence type="predicted"/>
<dbReference type="Proteomes" id="UP000639403">
    <property type="component" value="Unassembled WGS sequence"/>
</dbReference>
<evidence type="ECO:0000256" key="1">
    <source>
        <dbReference type="SAM" id="MobiDB-lite"/>
    </source>
</evidence>
<protein>
    <submittedName>
        <fullName evidence="2">Uncharacterized protein</fullName>
    </submittedName>
</protein>
<evidence type="ECO:0000313" key="3">
    <source>
        <dbReference type="Proteomes" id="UP000639403"/>
    </source>
</evidence>
<reference evidence="2" key="2">
    <citation type="journal article" name="Front. Microbiol.">
        <title>Degradative Capacity of Two Strains of Rhodonia placenta: From Phenotype to Genotype.</title>
        <authorList>
            <person name="Kolle M."/>
            <person name="Horta M.A.C."/>
            <person name="Nowrousian M."/>
            <person name="Ohm R.A."/>
            <person name="Benz J.P."/>
            <person name="Pilgard A."/>
        </authorList>
    </citation>
    <scope>NUCLEOTIDE SEQUENCE</scope>
    <source>
        <strain evidence="2">FPRL280</strain>
    </source>
</reference>
<organism evidence="2 3">
    <name type="scientific">Rhodonia placenta</name>
    <dbReference type="NCBI Taxonomy" id="104341"/>
    <lineage>
        <taxon>Eukaryota</taxon>
        <taxon>Fungi</taxon>
        <taxon>Dikarya</taxon>
        <taxon>Basidiomycota</taxon>
        <taxon>Agaricomycotina</taxon>
        <taxon>Agaricomycetes</taxon>
        <taxon>Polyporales</taxon>
        <taxon>Adustoporiaceae</taxon>
        <taxon>Rhodonia</taxon>
    </lineage>
</organism>